<protein>
    <recommendedName>
        <fullName evidence="3">DUF2508 domain-containing protein</fullName>
    </recommendedName>
</protein>
<name>A0ABN6SKB7_9LACO</name>
<evidence type="ECO:0000313" key="2">
    <source>
        <dbReference type="Proteomes" id="UP001321741"/>
    </source>
</evidence>
<accession>A0ABN6SKB7</accession>
<dbReference type="RefSeq" id="WP_317637060.1">
    <property type="nucleotide sequence ID" value="NZ_AP026803.1"/>
</dbReference>
<dbReference type="Pfam" id="PF10704">
    <property type="entry name" value="DUF2508"/>
    <property type="match status" value="1"/>
</dbReference>
<sequence>MARRVKQMGDDQLIATIAKLQEEIAVQKSLDLTTLDMSDNNIVARKILRAKYSFLYDEARIRHTRFSGFTNAISE</sequence>
<proteinExistence type="predicted"/>
<gene>
    <name evidence="1" type="ORF">KIM322_10790</name>
</gene>
<dbReference type="EMBL" id="AP026803">
    <property type="protein sequence ID" value="BDR60818.1"/>
    <property type="molecule type" value="Genomic_DNA"/>
</dbReference>
<evidence type="ECO:0000313" key="1">
    <source>
        <dbReference type="EMBL" id="BDR60818.1"/>
    </source>
</evidence>
<dbReference type="Proteomes" id="UP001321741">
    <property type="component" value="Chromosome"/>
</dbReference>
<keyword evidence="2" id="KW-1185">Reference proteome</keyword>
<reference evidence="1 2" key="1">
    <citation type="journal article" date="2023" name="Microbiol. Spectr.">
        <title>Symbiosis of Carpenter Bees with Uncharacterized Lactic Acid Bacteria Showing NAD Auxotrophy.</title>
        <authorList>
            <person name="Kawasaki S."/>
            <person name="Ozawa K."/>
            <person name="Mori T."/>
            <person name="Yamamoto A."/>
            <person name="Ito M."/>
            <person name="Ohkuma M."/>
            <person name="Sakamoto M."/>
            <person name="Matsutani M."/>
        </authorList>
    </citation>
    <scope>NUCLEOTIDE SEQUENCE [LARGE SCALE GENOMIC DNA]</scope>
    <source>
        <strain evidence="1 2">Kim32-2</strain>
    </source>
</reference>
<dbReference type="InterPro" id="IPR019644">
    <property type="entry name" value="DUF2508"/>
</dbReference>
<evidence type="ECO:0008006" key="3">
    <source>
        <dbReference type="Google" id="ProtNLM"/>
    </source>
</evidence>
<organism evidence="1 2">
    <name type="scientific">Lactobacillus xylocopicola</name>
    <dbReference type="NCBI Taxonomy" id="2976676"/>
    <lineage>
        <taxon>Bacteria</taxon>
        <taxon>Bacillati</taxon>
        <taxon>Bacillota</taxon>
        <taxon>Bacilli</taxon>
        <taxon>Lactobacillales</taxon>
        <taxon>Lactobacillaceae</taxon>
        <taxon>Lactobacillus</taxon>
    </lineage>
</organism>